<proteinExistence type="inferred from homology"/>
<dbReference type="InterPro" id="IPR029066">
    <property type="entry name" value="PLP-binding_barrel"/>
</dbReference>
<dbReference type="EMBL" id="PGGN01000005">
    <property type="protein sequence ID" value="PSH55502.1"/>
    <property type="molecule type" value="Genomic_DNA"/>
</dbReference>
<comment type="similarity">
    <text evidence="1">Belongs to the DSD1 family.</text>
</comment>
<accession>A0A2P7AMR2</accession>
<dbReference type="InterPro" id="IPR042208">
    <property type="entry name" value="D-ser_dehydrat-like_sf"/>
</dbReference>
<dbReference type="SMART" id="SM01119">
    <property type="entry name" value="D-ser_dehydrat"/>
    <property type="match status" value="1"/>
</dbReference>
<evidence type="ECO:0000256" key="2">
    <source>
        <dbReference type="ARBA" id="ARBA00023239"/>
    </source>
</evidence>
<gene>
    <name evidence="5" type="ORF">CU100_22955</name>
</gene>
<evidence type="ECO:0000313" key="5">
    <source>
        <dbReference type="EMBL" id="PSH55502.1"/>
    </source>
</evidence>
<name>A0A2P7AMR2_9HYPH</name>
<dbReference type="Pfam" id="PF01168">
    <property type="entry name" value="Ala_racemase_N"/>
    <property type="match status" value="1"/>
</dbReference>
<dbReference type="InterPro" id="IPR026956">
    <property type="entry name" value="D-ser_dehydrat-like_dom"/>
</dbReference>
<reference evidence="6" key="1">
    <citation type="submission" date="2017-11" db="EMBL/GenBank/DDBJ databases">
        <authorList>
            <person name="Kuznetsova I."/>
            <person name="Sazanova A."/>
            <person name="Chirak E."/>
            <person name="Safronova V."/>
            <person name="Willems A."/>
        </authorList>
    </citation>
    <scope>NUCLEOTIDE SEQUENCE [LARGE SCALE GENOMIC DNA]</scope>
    <source>
        <strain evidence="6">PEPV15</strain>
    </source>
</reference>
<comment type="caution">
    <text evidence="5">The sequence shown here is derived from an EMBL/GenBank/DDBJ whole genome shotgun (WGS) entry which is preliminary data.</text>
</comment>
<evidence type="ECO:0000256" key="3">
    <source>
        <dbReference type="SAM" id="MobiDB-lite"/>
    </source>
</evidence>
<dbReference type="SUPFAM" id="SSF51419">
    <property type="entry name" value="PLP-binding barrel"/>
    <property type="match status" value="1"/>
</dbReference>
<dbReference type="InterPro" id="IPR001608">
    <property type="entry name" value="Ala_racemase_N"/>
</dbReference>
<protein>
    <submittedName>
        <fullName evidence="5">Alanine racemase</fullName>
    </submittedName>
</protein>
<feature type="domain" description="D-serine dehydratase-like" evidence="4">
    <location>
        <begin position="316"/>
        <end position="408"/>
    </location>
</feature>
<organism evidence="5 6">
    <name type="scientific">Phyllobacterium endophyticum</name>
    <dbReference type="NCBI Taxonomy" id="1149773"/>
    <lineage>
        <taxon>Bacteria</taxon>
        <taxon>Pseudomonadati</taxon>
        <taxon>Pseudomonadota</taxon>
        <taxon>Alphaproteobacteria</taxon>
        <taxon>Hyphomicrobiales</taxon>
        <taxon>Phyllobacteriaceae</taxon>
        <taxon>Phyllobacterium</taxon>
    </lineage>
</organism>
<dbReference type="InterPro" id="IPR051466">
    <property type="entry name" value="D-amino_acid_metab_enzyme"/>
</dbReference>
<keyword evidence="6" id="KW-1185">Reference proteome</keyword>
<dbReference type="AlphaFoldDB" id="A0A2P7AMR2"/>
<dbReference type="PANTHER" id="PTHR28004:SF2">
    <property type="entry name" value="D-SERINE DEHYDRATASE"/>
    <property type="match status" value="1"/>
</dbReference>
<dbReference type="OrthoDB" id="9772497at2"/>
<dbReference type="PANTHER" id="PTHR28004">
    <property type="entry name" value="ZGC:162816-RELATED"/>
    <property type="match status" value="1"/>
</dbReference>
<evidence type="ECO:0000256" key="1">
    <source>
        <dbReference type="ARBA" id="ARBA00005323"/>
    </source>
</evidence>
<dbReference type="GO" id="GO:0036088">
    <property type="term" value="P:D-serine catabolic process"/>
    <property type="evidence" value="ECO:0007669"/>
    <property type="project" value="TreeGrafter"/>
</dbReference>
<dbReference type="Pfam" id="PF14031">
    <property type="entry name" value="D-ser_dehydrat"/>
    <property type="match status" value="1"/>
</dbReference>
<dbReference type="Gene3D" id="3.20.20.10">
    <property type="entry name" value="Alanine racemase"/>
    <property type="match status" value="1"/>
</dbReference>
<dbReference type="GO" id="GO:0008721">
    <property type="term" value="F:D-serine ammonia-lyase activity"/>
    <property type="evidence" value="ECO:0007669"/>
    <property type="project" value="TreeGrafter"/>
</dbReference>
<dbReference type="Gene3D" id="2.40.37.20">
    <property type="entry name" value="D-serine dehydratase-like domain"/>
    <property type="match status" value="1"/>
</dbReference>
<feature type="region of interest" description="Disordered" evidence="3">
    <location>
        <begin position="42"/>
        <end position="64"/>
    </location>
</feature>
<keyword evidence="2" id="KW-0456">Lyase</keyword>
<sequence>MCGRTRPATPHRGRYRRLPAIAGALCLACLDRYAGDDYCEENRRSRGGADAPHQEPSGHAQDRCTEPSAWRLKLKLSEIDTPAVLIDVDRAEENMRRFQTYADVHNIAVRPHIKTHKLPLFAKRQLELGAVGITCQKLGEAEVMADAGLTNIFLPYNIIGKTKLDRLLALNERVELAVTADSEFTVRGLSEAFKNAAAPLTVLVECDTGMGRCGVQTPDEAVALAKSIAASPGLLFAGFMTYPKSGAVAENQAFLSAAKENAIAAGLHPRVISNGGSPDMWRAHEVPSATEHRPGTYIYMDRFQVAKGVGTFDDCALTVLATVVSRPKDNRAIMDAGSKALSSDTFGMDGFGHIVDYPDAVITSLSEEHGAIDLSACEIKPQIGDRIRVIPNHACVVTNLFDEVVLISGDEVVQIAPVAARGRVD</sequence>
<dbReference type="CDD" id="cd06820">
    <property type="entry name" value="PLPDE_III_LS_D-TA_like"/>
    <property type="match status" value="1"/>
</dbReference>
<evidence type="ECO:0000313" key="6">
    <source>
        <dbReference type="Proteomes" id="UP000241158"/>
    </source>
</evidence>
<evidence type="ECO:0000259" key="4">
    <source>
        <dbReference type="SMART" id="SM01119"/>
    </source>
</evidence>
<dbReference type="Proteomes" id="UP000241158">
    <property type="component" value="Unassembled WGS sequence"/>
</dbReference>